<dbReference type="Gene3D" id="3.20.20.70">
    <property type="entry name" value="Aldolase class I"/>
    <property type="match status" value="1"/>
</dbReference>
<dbReference type="EMBL" id="CP032157">
    <property type="protein sequence ID" value="AXY75587.1"/>
    <property type="molecule type" value="Genomic_DNA"/>
</dbReference>
<sequence length="680" mass="76405">MSFGSLMKVLLPDFPTSGLSDSKGACISWEHSRKLGTFPLVFKRKSLARRHPKALNLNPMRLVLTICYLLSSYLLSAADNLLLQSPHKKVQASLYIQQGKLMYQLAAGKHILLEPAYLGLQTDHRQVGTGVDNITIARKYTITETLPSRINSQFATNHCTVYIITIRSKAVQDTIEFRLFDNGCAFRYIPAGTGHQLVKEELTSFKIPASSSVWYFERNSDWKLKSYAGLWQQTAIEKLPLVSSQGAIQGKPLVIQLPSKKYIVVTEAALADYSGMRLKAIGNNTLQVNFTEGPAGFAVNGKLQSPWRVVLYANNLQELVNNQVIEDLNPAPNTSLFAETSYIQPGKSVWSWITRNEHYMEPAEERKFIDAAAALQFQYTMIDEGWETKWPNKWQQLQELCAYAATRKVKVWVWKHSKDIRDTIQRNNFLDSVQMAGAAGVKTDFMNSEAKDLIDFELGFLEATAKRKLMVNFHGCQAPTGESKTWPNEMTREGIRGMELNIMKEPIPAWHNAALPFTRFLCGHGDYTPGFFSNKANTTYTHQLALLYLFNSPFQCIAENPITLLNDPVYQPILPLLKTLPVTWDETIVLPGSKIGQLAAFARRKGKDWYIAVINGTDSATAFTLQTSFLAKQKKYKAYIVSDAPKDAGFAATEQNVHNKYSNQFNLPATGGLVIQIKSE</sequence>
<keyword evidence="5" id="KW-0326">Glycosidase</keyword>
<dbReference type="InterPro" id="IPR013785">
    <property type="entry name" value="Aldolase_TIM"/>
</dbReference>
<comment type="subunit">
    <text evidence="2">Monomer.</text>
</comment>
<evidence type="ECO:0000256" key="1">
    <source>
        <dbReference type="ARBA" id="ARBA00001913"/>
    </source>
</evidence>
<dbReference type="Pfam" id="PF10566">
    <property type="entry name" value="Glyco_hydro_97"/>
    <property type="match status" value="1"/>
</dbReference>
<evidence type="ECO:0000256" key="2">
    <source>
        <dbReference type="ARBA" id="ARBA00011245"/>
    </source>
</evidence>
<evidence type="ECO:0008006" key="11">
    <source>
        <dbReference type="Google" id="ProtNLM"/>
    </source>
</evidence>
<protein>
    <recommendedName>
        <fullName evidence="11">Glycoside hydrolase family 97 protein</fullName>
    </recommendedName>
</protein>
<dbReference type="AlphaFoldDB" id="A0A3B7MP74"/>
<dbReference type="InterPro" id="IPR017853">
    <property type="entry name" value="GH"/>
</dbReference>
<dbReference type="PANTHER" id="PTHR35803:SF2">
    <property type="entry name" value="RETAINING ALPHA-GALACTOSIDASE"/>
    <property type="match status" value="1"/>
</dbReference>
<feature type="domain" description="Glycosyl-hydrolase 97 C-terminal oligomerisation" evidence="8">
    <location>
        <begin position="583"/>
        <end position="678"/>
    </location>
</feature>
<evidence type="ECO:0000256" key="5">
    <source>
        <dbReference type="ARBA" id="ARBA00023295"/>
    </source>
</evidence>
<accession>A0A3B7MP74</accession>
<dbReference type="SUPFAM" id="SSF51445">
    <property type="entry name" value="(Trans)glycosidases"/>
    <property type="match status" value="1"/>
</dbReference>
<dbReference type="InterPro" id="IPR014718">
    <property type="entry name" value="GH-type_carb-bd"/>
</dbReference>
<dbReference type="GO" id="GO:0016798">
    <property type="term" value="F:hydrolase activity, acting on glycosyl bonds"/>
    <property type="evidence" value="ECO:0007669"/>
    <property type="project" value="UniProtKB-KW"/>
</dbReference>
<dbReference type="Gene3D" id="2.60.40.1180">
    <property type="entry name" value="Golgi alpha-mannosidase II"/>
    <property type="match status" value="1"/>
</dbReference>
<dbReference type="Gene3D" id="2.70.98.10">
    <property type="match status" value="1"/>
</dbReference>
<evidence type="ECO:0000259" key="6">
    <source>
        <dbReference type="Pfam" id="PF10566"/>
    </source>
</evidence>
<evidence type="ECO:0000313" key="9">
    <source>
        <dbReference type="EMBL" id="AXY75587.1"/>
    </source>
</evidence>
<dbReference type="GO" id="GO:0030246">
    <property type="term" value="F:carbohydrate binding"/>
    <property type="evidence" value="ECO:0007669"/>
    <property type="project" value="InterPro"/>
</dbReference>
<evidence type="ECO:0000256" key="4">
    <source>
        <dbReference type="ARBA" id="ARBA00022837"/>
    </source>
</evidence>
<evidence type="ECO:0000259" key="8">
    <source>
        <dbReference type="Pfam" id="PF14509"/>
    </source>
</evidence>
<gene>
    <name evidence="9" type="ORF">D3H65_17090</name>
</gene>
<keyword evidence="3" id="KW-0378">Hydrolase</keyword>
<dbReference type="InterPro" id="IPR029486">
    <property type="entry name" value="GH97_N"/>
</dbReference>
<organism evidence="9 10">
    <name type="scientific">Paraflavitalea soli</name>
    <dbReference type="NCBI Taxonomy" id="2315862"/>
    <lineage>
        <taxon>Bacteria</taxon>
        <taxon>Pseudomonadati</taxon>
        <taxon>Bacteroidota</taxon>
        <taxon>Chitinophagia</taxon>
        <taxon>Chitinophagales</taxon>
        <taxon>Chitinophagaceae</taxon>
        <taxon>Paraflavitalea</taxon>
    </lineage>
</organism>
<dbReference type="InterPro" id="IPR029483">
    <property type="entry name" value="GH97_C"/>
</dbReference>
<evidence type="ECO:0000256" key="3">
    <source>
        <dbReference type="ARBA" id="ARBA00022801"/>
    </source>
</evidence>
<dbReference type="OrthoDB" id="57532at2"/>
<name>A0A3B7MP74_9BACT</name>
<comment type="cofactor">
    <cofactor evidence="1">
        <name>Ca(2+)</name>
        <dbReference type="ChEBI" id="CHEBI:29108"/>
    </cofactor>
</comment>
<dbReference type="Proteomes" id="UP000263900">
    <property type="component" value="Chromosome"/>
</dbReference>
<proteinExistence type="predicted"/>
<keyword evidence="10" id="KW-1185">Reference proteome</keyword>
<dbReference type="PANTHER" id="PTHR35803">
    <property type="entry name" value="GLUCAN 1,4-ALPHA-GLUCOSIDASE SUSB-RELATED"/>
    <property type="match status" value="1"/>
</dbReference>
<evidence type="ECO:0000259" key="7">
    <source>
        <dbReference type="Pfam" id="PF14508"/>
    </source>
</evidence>
<dbReference type="InterPro" id="IPR013780">
    <property type="entry name" value="Glyco_hydro_b"/>
</dbReference>
<dbReference type="Pfam" id="PF14509">
    <property type="entry name" value="GH97_C"/>
    <property type="match status" value="1"/>
</dbReference>
<evidence type="ECO:0000313" key="10">
    <source>
        <dbReference type="Proteomes" id="UP000263900"/>
    </source>
</evidence>
<dbReference type="Pfam" id="PF14508">
    <property type="entry name" value="GH97_N"/>
    <property type="match status" value="1"/>
</dbReference>
<dbReference type="KEGG" id="pseg:D3H65_17090"/>
<dbReference type="InterPro" id="IPR052720">
    <property type="entry name" value="Glycosyl_hydrolase_97"/>
</dbReference>
<feature type="domain" description="Glycosyl-hydrolase 97 N-terminal" evidence="7">
    <location>
        <begin position="83"/>
        <end position="329"/>
    </location>
</feature>
<reference evidence="9 10" key="1">
    <citation type="submission" date="2018-09" db="EMBL/GenBank/DDBJ databases">
        <title>Genome sequencing of strain 6GH32-13.</title>
        <authorList>
            <person name="Weon H.-Y."/>
            <person name="Heo J."/>
            <person name="Kwon S.-W."/>
        </authorList>
    </citation>
    <scope>NUCLEOTIDE SEQUENCE [LARGE SCALE GENOMIC DNA]</scope>
    <source>
        <strain evidence="9 10">5GH32-13</strain>
    </source>
</reference>
<dbReference type="InterPro" id="IPR019563">
    <property type="entry name" value="GH97_catalytic"/>
</dbReference>
<keyword evidence="4" id="KW-0106">Calcium</keyword>
<feature type="domain" description="Glycosyl-hydrolase 97 catalytic" evidence="6">
    <location>
        <begin position="351"/>
        <end position="495"/>
    </location>
</feature>